<organism evidence="2 3">
    <name type="scientific">Botryobasidium botryosum (strain FD-172 SS1)</name>
    <dbReference type="NCBI Taxonomy" id="930990"/>
    <lineage>
        <taxon>Eukaryota</taxon>
        <taxon>Fungi</taxon>
        <taxon>Dikarya</taxon>
        <taxon>Basidiomycota</taxon>
        <taxon>Agaricomycotina</taxon>
        <taxon>Agaricomycetes</taxon>
        <taxon>Cantharellales</taxon>
        <taxon>Botryobasidiaceae</taxon>
        <taxon>Botryobasidium</taxon>
    </lineage>
</organism>
<feature type="compositionally biased region" description="Basic and acidic residues" evidence="1">
    <location>
        <begin position="9"/>
        <end position="20"/>
    </location>
</feature>
<dbReference type="AlphaFoldDB" id="A0A067MCI8"/>
<keyword evidence="3" id="KW-1185">Reference proteome</keyword>
<name>A0A067MCI8_BOTB1</name>
<sequence length="100" mass="11698">MKPRTNIQDIKDNPGKNKPLMKELDWHRRFDKEIPKKCKTTNKELMVQALIGAVERQAERKARGENLSEDKAEIVKATVVLEDEFARDDYSDDEEEGDFY</sequence>
<evidence type="ECO:0000313" key="2">
    <source>
        <dbReference type="EMBL" id="KDQ13274.1"/>
    </source>
</evidence>
<accession>A0A067MCI8</accession>
<proteinExistence type="predicted"/>
<dbReference type="HOGENOM" id="CLU_180911_0_0_1"/>
<evidence type="ECO:0000256" key="1">
    <source>
        <dbReference type="SAM" id="MobiDB-lite"/>
    </source>
</evidence>
<dbReference type="InParanoid" id="A0A067MCI8"/>
<protein>
    <submittedName>
        <fullName evidence="2">Uncharacterized protein</fullName>
    </submittedName>
</protein>
<feature type="region of interest" description="Disordered" evidence="1">
    <location>
        <begin position="1"/>
        <end position="20"/>
    </location>
</feature>
<gene>
    <name evidence="2" type="ORF">BOTBODRAFT_175594</name>
</gene>
<dbReference type="EMBL" id="KL198044">
    <property type="protein sequence ID" value="KDQ13274.1"/>
    <property type="molecule type" value="Genomic_DNA"/>
</dbReference>
<dbReference type="Proteomes" id="UP000027195">
    <property type="component" value="Unassembled WGS sequence"/>
</dbReference>
<reference evidence="3" key="1">
    <citation type="journal article" date="2014" name="Proc. Natl. Acad. Sci. U.S.A.">
        <title>Extensive sampling of basidiomycete genomes demonstrates inadequacy of the white-rot/brown-rot paradigm for wood decay fungi.</title>
        <authorList>
            <person name="Riley R."/>
            <person name="Salamov A.A."/>
            <person name="Brown D.W."/>
            <person name="Nagy L.G."/>
            <person name="Floudas D."/>
            <person name="Held B.W."/>
            <person name="Levasseur A."/>
            <person name="Lombard V."/>
            <person name="Morin E."/>
            <person name="Otillar R."/>
            <person name="Lindquist E.A."/>
            <person name="Sun H."/>
            <person name="LaButti K.M."/>
            <person name="Schmutz J."/>
            <person name="Jabbour D."/>
            <person name="Luo H."/>
            <person name="Baker S.E."/>
            <person name="Pisabarro A.G."/>
            <person name="Walton J.D."/>
            <person name="Blanchette R.A."/>
            <person name="Henrissat B."/>
            <person name="Martin F."/>
            <person name="Cullen D."/>
            <person name="Hibbett D.S."/>
            <person name="Grigoriev I.V."/>
        </authorList>
    </citation>
    <scope>NUCLEOTIDE SEQUENCE [LARGE SCALE GENOMIC DNA]</scope>
    <source>
        <strain evidence="3">FD-172 SS1</strain>
    </source>
</reference>
<evidence type="ECO:0000313" key="3">
    <source>
        <dbReference type="Proteomes" id="UP000027195"/>
    </source>
</evidence>